<reference evidence="2" key="1">
    <citation type="submission" date="2020-03" db="EMBL/GenBank/DDBJ databases">
        <title>Castanea mollissima Vanexum genome sequencing.</title>
        <authorList>
            <person name="Staton M."/>
        </authorList>
    </citation>
    <scope>NUCLEOTIDE SEQUENCE</scope>
    <source>
        <tissue evidence="2">Leaf</tissue>
    </source>
</reference>
<feature type="region of interest" description="Disordered" evidence="1">
    <location>
        <begin position="59"/>
        <end position="121"/>
    </location>
</feature>
<dbReference type="AlphaFoldDB" id="A0A8J4QCZ9"/>
<feature type="compositionally biased region" description="Basic residues" evidence="1">
    <location>
        <begin position="59"/>
        <end position="69"/>
    </location>
</feature>
<evidence type="ECO:0000313" key="2">
    <source>
        <dbReference type="EMBL" id="KAF3948396.1"/>
    </source>
</evidence>
<dbReference type="Proteomes" id="UP000737018">
    <property type="component" value="Unassembled WGS sequence"/>
</dbReference>
<organism evidence="2 3">
    <name type="scientific">Castanea mollissima</name>
    <name type="common">Chinese chestnut</name>
    <dbReference type="NCBI Taxonomy" id="60419"/>
    <lineage>
        <taxon>Eukaryota</taxon>
        <taxon>Viridiplantae</taxon>
        <taxon>Streptophyta</taxon>
        <taxon>Embryophyta</taxon>
        <taxon>Tracheophyta</taxon>
        <taxon>Spermatophyta</taxon>
        <taxon>Magnoliopsida</taxon>
        <taxon>eudicotyledons</taxon>
        <taxon>Gunneridae</taxon>
        <taxon>Pentapetalae</taxon>
        <taxon>rosids</taxon>
        <taxon>fabids</taxon>
        <taxon>Fagales</taxon>
        <taxon>Fagaceae</taxon>
        <taxon>Castanea</taxon>
    </lineage>
</organism>
<feature type="non-terminal residue" evidence="2">
    <location>
        <position position="1"/>
    </location>
</feature>
<feature type="compositionally biased region" description="Polar residues" evidence="1">
    <location>
        <begin position="86"/>
        <end position="97"/>
    </location>
</feature>
<dbReference type="EMBL" id="JRKL02006872">
    <property type="protein sequence ID" value="KAF3948396.1"/>
    <property type="molecule type" value="Genomic_DNA"/>
</dbReference>
<dbReference type="OrthoDB" id="10625074at2759"/>
<comment type="caution">
    <text evidence="2">The sequence shown here is derived from an EMBL/GenBank/DDBJ whole genome shotgun (WGS) entry which is preliminary data.</text>
</comment>
<evidence type="ECO:0000313" key="3">
    <source>
        <dbReference type="Proteomes" id="UP000737018"/>
    </source>
</evidence>
<proteinExistence type="predicted"/>
<name>A0A8J4QCZ9_9ROSI</name>
<gene>
    <name evidence="2" type="ORF">CMV_025598</name>
</gene>
<protein>
    <submittedName>
        <fullName evidence="2">Uncharacterized protein</fullName>
    </submittedName>
</protein>
<sequence length="166" mass="18480">MVLCGVPSFHSIWLSEHLSLLYQYSKMKSPWLSSFLMAEQGAGLAGTLCQTLHTPHFTDRRKKFHRRNSQRNVGTDDGVGDRQIGPAQTRSPIQTEATSRRAAPLPDRSSSVPRLATVPDRSSSVEFLASPRLATVSDGAAPQIYTVFCQIRQLGYFARRDSEQTE</sequence>
<accession>A0A8J4QCZ9</accession>
<keyword evidence="3" id="KW-1185">Reference proteome</keyword>
<evidence type="ECO:0000256" key="1">
    <source>
        <dbReference type="SAM" id="MobiDB-lite"/>
    </source>
</evidence>